<dbReference type="InterPro" id="IPR011025">
    <property type="entry name" value="GproteinA_insert"/>
</dbReference>
<dbReference type="FunFam" id="3.40.50.300:FF:000692">
    <property type="entry name" value="Guanine nucleotide-binding protein subunit alpha"/>
    <property type="match status" value="1"/>
</dbReference>
<proteinExistence type="inferred from homology"/>
<evidence type="ECO:0000256" key="7">
    <source>
        <dbReference type="PIRSR" id="PIRSR601019-1"/>
    </source>
</evidence>
<dbReference type="GO" id="GO:0031683">
    <property type="term" value="F:G-protein beta/gamma-subunit complex binding"/>
    <property type="evidence" value="ECO:0007669"/>
    <property type="project" value="InterPro"/>
</dbReference>
<dbReference type="PRINTS" id="PR00440">
    <property type="entry name" value="GPROTEINA12"/>
</dbReference>
<organism evidence="9 10">
    <name type="scientific">Protomyces lactucae-debilis</name>
    <dbReference type="NCBI Taxonomy" id="2754530"/>
    <lineage>
        <taxon>Eukaryota</taxon>
        <taxon>Fungi</taxon>
        <taxon>Dikarya</taxon>
        <taxon>Ascomycota</taxon>
        <taxon>Taphrinomycotina</taxon>
        <taxon>Taphrinomycetes</taxon>
        <taxon>Taphrinales</taxon>
        <taxon>Protomycetaceae</taxon>
        <taxon>Protomyces</taxon>
    </lineage>
</organism>
<dbReference type="GO" id="GO:0000750">
    <property type="term" value="P:pheromone-dependent signal transduction involved in conjugation with cellular fusion"/>
    <property type="evidence" value="ECO:0007669"/>
    <property type="project" value="TreeGrafter"/>
</dbReference>
<dbReference type="AlphaFoldDB" id="A0A1Y2EXQ7"/>
<feature type="binding site" evidence="7">
    <location>
        <position position="366"/>
    </location>
    <ligand>
        <name>GTP</name>
        <dbReference type="ChEBI" id="CHEBI:37565"/>
    </ligand>
</feature>
<dbReference type="Proteomes" id="UP000193685">
    <property type="component" value="Unassembled WGS sequence"/>
</dbReference>
<evidence type="ECO:0000256" key="2">
    <source>
        <dbReference type="ARBA" id="ARBA00022723"/>
    </source>
</evidence>
<evidence type="ECO:0000313" key="10">
    <source>
        <dbReference type="Proteomes" id="UP000193685"/>
    </source>
</evidence>
<feature type="binding site" evidence="8">
    <location>
        <position position="216"/>
    </location>
    <ligand>
        <name>Mg(2+)</name>
        <dbReference type="ChEBI" id="CHEBI:18420"/>
    </ligand>
</feature>
<name>A0A1Y2EXQ7_PROLT</name>
<evidence type="ECO:0000256" key="3">
    <source>
        <dbReference type="ARBA" id="ARBA00022741"/>
    </source>
</evidence>
<dbReference type="Gene3D" id="1.10.400.10">
    <property type="entry name" value="GI Alpha 1, domain 2-like"/>
    <property type="match status" value="1"/>
</dbReference>
<protein>
    <submittedName>
        <fullName evidence="9">Guanine nucleotide binding protein alpha subunit</fullName>
    </submittedName>
</protein>
<dbReference type="SMART" id="SM00275">
    <property type="entry name" value="G_alpha"/>
    <property type="match status" value="1"/>
</dbReference>
<dbReference type="InterPro" id="IPR000469">
    <property type="entry name" value="Gprotein_alpha_12/13"/>
</dbReference>
<dbReference type="PROSITE" id="PS51882">
    <property type="entry name" value="G_ALPHA"/>
    <property type="match status" value="1"/>
</dbReference>
<dbReference type="GO" id="GO:0046872">
    <property type="term" value="F:metal ion binding"/>
    <property type="evidence" value="ECO:0007669"/>
    <property type="project" value="UniProtKB-KW"/>
</dbReference>
<dbReference type="CDD" id="cd00066">
    <property type="entry name" value="G-alpha"/>
    <property type="match status" value="1"/>
</dbReference>
<evidence type="ECO:0000256" key="1">
    <source>
        <dbReference type="ARBA" id="ARBA00007976"/>
    </source>
</evidence>
<dbReference type="InterPro" id="IPR001019">
    <property type="entry name" value="Gprotein_alpha_su"/>
</dbReference>
<feature type="binding site" evidence="7">
    <location>
        <begin position="304"/>
        <end position="307"/>
    </location>
    <ligand>
        <name>GTP</name>
        <dbReference type="ChEBI" id="CHEBI:37565"/>
    </ligand>
</feature>
<comment type="similarity">
    <text evidence="1">Belongs to the G-alpha family. G(q) subfamily.</text>
</comment>
<dbReference type="GO" id="GO:0005525">
    <property type="term" value="F:GTP binding"/>
    <property type="evidence" value="ECO:0007669"/>
    <property type="project" value="UniProtKB-KW"/>
</dbReference>
<keyword evidence="4 8" id="KW-0460">Magnesium</keyword>
<feature type="binding site" evidence="7">
    <location>
        <begin position="235"/>
        <end position="239"/>
    </location>
    <ligand>
        <name>GTP</name>
        <dbReference type="ChEBI" id="CHEBI:37565"/>
    </ligand>
</feature>
<evidence type="ECO:0000256" key="8">
    <source>
        <dbReference type="PIRSR" id="PIRSR601019-2"/>
    </source>
</evidence>
<keyword evidence="2 8" id="KW-0479">Metal-binding</keyword>
<dbReference type="PANTHER" id="PTHR10218">
    <property type="entry name" value="GTP-BINDING PROTEIN ALPHA SUBUNIT"/>
    <property type="match status" value="1"/>
</dbReference>
<feature type="binding site" evidence="7">
    <location>
        <begin position="210"/>
        <end position="216"/>
    </location>
    <ligand>
        <name>GTP</name>
        <dbReference type="ChEBI" id="CHEBI:37565"/>
    </ligand>
</feature>
<keyword evidence="3 7" id="KW-0547">Nucleotide-binding</keyword>
<keyword evidence="10" id="KW-1185">Reference proteome</keyword>
<dbReference type="PANTHER" id="PTHR10218:SF242">
    <property type="entry name" value="GUANINE NUCLEOTIDE-BINDING PROTEIN ALPHA-1 SUBUNIT"/>
    <property type="match status" value="1"/>
</dbReference>
<dbReference type="GO" id="GO:0007186">
    <property type="term" value="P:G protein-coupled receptor signaling pathway"/>
    <property type="evidence" value="ECO:0007669"/>
    <property type="project" value="InterPro"/>
</dbReference>
<dbReference type="GO" id="GO:0001664">
    <property type="term" value="F:G protein-coupled receptor binding"/>
    <property type="evidence" value="ECO:0007669"/>
    <property type="project" value="InterPro"/>
</dbReference>
<sequence>MRTVITCNGRNTQQSTVTTHIPRYGKLRLFTASAAAKRCASFTNCAGEAEYNRQINKELALAERKLHREVKILLLGAGESGKTTVLKQMRLIHASGFSVQERQHWRTVVFQNLLVSMRTMLEAMELLEVELRQENEDYIDLFLRDYEIERNEPLPAAFYGAMTRMWQDEGIQEVALRGNEYALHDNVYYFYNQLDALFAPDYIPSDQDILHCRLKTTGITETLFELHELSYRMFDVGGQRSERKKWIHCFEQVTAVLFLASLSGYDQCLVEDRSANQVSEALMLFDAICGSQWFVKTSMILFLNKMDLFRDKLDGDGGVSFQKWFPDWKPQSHGRVADEGMLFLQHKFADPKKRTERVIYSHFTNATDTTLLRSVMASVTDIILQNNLKGVLL</sequence>
<dbReference type="Pfam" id="PF00503">
    <property type="entry name" value="G-alpha"/>
    <property type="match status" value="1"/>
</dbReference>
<dbReference type="GeneID" id="63788787"/>
<dbReference type="OrthoDB" id="5817230at2759"/>
<feature type="binding site" evidence="7">
    <location>
        <begin position="79"/>
        <end position="84"/>
    </location>
    <ligand>
        <name>GTP</name>
        <dbReference type="ChEBI" id="CHEBI:37565"/>
    </ligand>
</feature>
<dbReference type="SUPFAM" id="SSF52540">
    <property type="entry name" value="P-loop containing nucleoside triphosphate hydrolases"/>
    <property type="match status" value="1"/>
</dbReference>
<comment type="caution">
    <text evidence="9">The sequence shown here is derived from an EMBL/GenBank/DDBJ whole genome shotgun (WGS) entry which is preliminary data.</text>
</comment>
<dbReference type="InterPro" id="IPR027417">
    <property type="entry name" value="P-loop_NTPase"/>
</dbReference>
<dbReference type="GO" id="GO:0003924">
    <property type="term" value="F:GTPase activity"/>
    <property type="evidence" value="ECO:0007669"/>
    <property type="project" value="InterPro"/>
</dbReference>
<gene>
    <name evidence="9" type="ORF">BCR37DRAFT_410950</name>
</gene>
<dbReference type="GO" id="GO:0007266">
    <property type="term" value="P:Rho protein signal transduction"/>
    <property type="evidence" value="ECO:0007669"/>
    <property type="project" value="InterPro"/>
</dbReference>
<dbReference type="GO" id="GO:0005834">
    <property type="term" value="C:heterotrimeric G-protein complex"/>
    <property type="evidence" value="ECO:0007669"/>
    <property type="project" value="TreeGrafter"/>
</dbReference>
<accession>A0A1Y2EXQ7</accession>
<feature type="binding site" evidence="8">
    <location>
        <position position="83"/>
    </location>
    <ligand>
        <name>Mg(2+)</name>
        <dbReference type="ChEBI" id="CHEBI:18420"/>
    </ligand>
</feature>
<evidence type="ECO:0000313" key="9">
    <source>
        <dbReference type="EMBL" id="ORY76358.1"/>
    </source>
</evidence>
<dbReference type="EMBL" id="MCFI01000023">
    <property type="protein sequence ID" value="ORY76358.1"/>
    <property type="molecule type" value="Genomic_DNA"/>
</dbReference>
<dbReference type="GO" id="GO:0005737">
    <property type="term" value="C:cytoplasm"/>
    <property type="evidence" value="ECO:0007669"/>
    <property type="project" value="TreeGrafter"/>
</dbReference>
<evidence type="ECO:0000256" key="6">
    <source>
        <dbReference type="ARBA" id="ARBA00023224"/>
    </source>
</evidence>
<dbReference type="PRINTS" id="PR00318">
    <property type="entry name" value="GPROTEINA"/>
</dbReference>
<dbReference type="Gene3D" id="3.40.50.300">
    <property type="entry name" value="P-loop containing nucleotide triphosphate hydrolases"/>
    <property type="match status" value="1"/>
</dbReference>
<dbReference type="RefSeq" id="XP_040722621.1">
    <property type="nucleotide sequence ID" value="XM_040872188.1"/>
</dbReference>
<dbReference type="OMA" id="ANSHWFK"/>
<reference evidence="9 10" key="1">
    <citation type="submission" date="2016-07" db="EMBL/GenBank/DDBJ databases">
        <title>Pervasive Adenine N6-methylation of Active Genes in Fungi.</title>
        <authorList>
            <consortium name="DOE Joint Genome Institute"/>
            <person name="Mondo S.J."/>
            <person name="Dannebaum R.O."/>
            <person name="Kuo R.C."/>
            <person name="Labutti K."/>
            <person name="Haridas S."/>
            <person name="Kuo A."/>
            <person name="Salamov A."/>
            <person name="Ahrendt S.R."/>
            <person name="Lipzen A."/>
            <person name="Sullivan W."/>
            <person name="Andreopoulos W.B."/>
            <person name="Clum A."/>
            <person name="Lindquist E."/>
            <person name="Daum C."/>
            <person name="Ramamoorthy G.K."/>
            <person name="Gryganskyi A."/>
            <person name="Culley D."/>
            <person name="Magnuson J.K."/>
            <person name="James T.Y."/>
            <person name="O'Malley M.A."/>
            <person name="Stajich J.E."/>
            <person name="Spatafora J.W."/>
            <person name="Visel A."/>
            <person name="Grigoriev I.V."/>
        </authorList>
    </citation>
    <scope>NUCLEOTIDE SEQUENCE [LARGE SCALE GENOMIC DNA]</scope>
    <source>
        <strain evidence="9 10">12-1054</strain>
    </source>
</reference>
<evidence type="ECO:0000256" key="5">
    <source>
        <dbReference type="ARBA" id="ARBA00023134"/>
    </source>
</evidence>
<evidence type="ECO:0000256" key="4">
    <source>
        <dbReference type="ARBA" id="ARBA00022842"/>
    </source>
</evidence>
<dbReference type="SUPFAM" id="SSF47895">
    <property type="entry name" value="Transducin (alpha subunit), insertion domain"/>
    <property type="match status" value="1"/>
</dbReference>
<dbReference type="STRING" id="56484.A0A1Y2EXQ7"/>
<keyword evidence="5 7" id="KW-0342">GTP-binding</keyword>
<keyword evidence="6" id="KW-0807">Transducer</keyword>
<dbReference type="FunFam" id="3.40.50.300:FF:000051">
    <property type="entry name" value="Guanine nucleotide-binding protein subunit alpha"/>
    <property type="match status" value="1"/>
</dbReference>